<proteinExistence type="predicted"/>
<evidence type="ECO:0000313" key="1">
    <source>
        <dbReference type="EMBL" id="CAK5076426.1"/>
    </source>
</evidence>
<dbReference type="Proteomes" id="UP001497535">
    <property type="component" value="Unassembled WGS sequence"/>
</dbReference>
<sequence length="823" mass="94969">MASDKEESESEMSEEAESSLSTKAADSSQPSKAEQMMRIMGWQEGKGLGKREHGEVEPVSVRQKVGRTALGFDSKSSQELAEIDFDSVSEIKSVVETPTWLVCSEENRNLLLNNLNDDWIIVGKPKMRIDDEDRYCSQELLTQLLESKDFFDTVDHRVLDAARARANPYETIKAGFFQNRAAMKMANLDKIFGWRLSWEFVDKSRLAKNPLEKEKQRENVDRQRSLFYFADVCAGPGGFSEYMLWRKGYYNSKGFGFTLTGRDDFKLERFEAASSEYFEPYYGIKEDGNVTDPENLESLNQFLNERIHSTEKGVHLVMCDGGFSVQGQENIQEILSKRLYLCQFITGLSLCRVGIKTETGEIQGGNFLCKLFDVFTPFSMGLIYLMYVSFGKISIHKPITSRPANSERIARRQIFYLRKYRKYASEPGVIDGDQEKLREEALKYWELPDFIERTRIQFRKNGKFVKDQHLNQNNREPASVTIRRFAGNQLQFPIKRRLAPFTPNEPRICPDINELRALLLTESDDPILLVSQGQTSDSNGLFCQRLNALNVTNAEIFYCTIPKDTILLVQITKIYQFDSEQIKSTNSCIWVLDGAVLNGDDISQLNLHDRLKATKKFCEAINKRYFRGIDRQQKRNWARSFVRPSVNKFPELIVADAIKLDELSQKHFEIKDIKGKSAFFPVWAADDQRDLPPKNHYLPCRGVRIQNILNPNFMLKSRTDKNGQKLEFPIPRVTNQSFNQNPYSTFYDSLIGFIPNEFWIQTFPMGHPHNGAITFRWSWETDFNVGFGVENIINDNEHKGGLTLKHLKKIINERQQPKQELIL</sequence>
<accession>A0ACB0ZDL0</accession>
<name>A0ACB0ZDL0_MELEN</name>
<dbReference type="EMBL" id="CAVMJV010000030">
    <property type="protein sequence ID" value="CAK5076426.1"/>
    <property type="molecule type" value="Genomic_DNA"/>
</dbReference>
<gene>
    <name evidence="1" type="ORF">MENTE1834_LOCUS23291</name>
</gene>
<keyword evidence="2" id="KW-1185">Reference proteome</keyword>
<protein>
    <submittedName>
        <fullName evidence="1">Uncharacterized protein</fullName>
    </submittedName>
</protein>
<evidence type="ECO:0000313" key="2">
    <source>
        <dbReference type="Proteomes" id="UP001497535"/>
    </source>
</evidence>
<reference evidence="1" key="1">
    <citation type="submission" date="2023-11" db="EMBL/GenBank/DDBJ databases">
        <authorList>
            <person name="Poullet M."/>
        </authorList>
    </citation>
    <scope>NUCLEOTIDE SEQUENCE</scope>
    <source>
        <strain evidence="1">E1834</strain>
    </source>
</reference>
<organism evidence="1 2">
    <name type="scientific">Meloidogyne enterolobii</name>
    <name type="common">Root-knot nematode worm</name>
    <name type="synonym">Meloidogyne mayaguensis</name>
    <dbReference type="NCBI Taxonomy" id="390850"/>
    <lineage>
        <taxon>Eukaryota</taxon>
        <taxon>Metazoa</taxon>
        <taxon>Ecdysozoa</taxon>
        <taxon>Nematoda</taxon>
        <taxon>Chromadorea</taxon>
        <taxon>Rhabditida</taxon>
        <taxon>Tylenchina</taxon>
        <taxon>Tylenchomorpha</taxon>
        <taxon>Tylenchoidea</taxon>
        <taxon>Meloidogynidae</taxon>
        <taxon>Meloidogyninae</taxon>
        <taxon>Meloidogyne</taxon>
    </lineage>
</organism>
<comment type="caution">
    <text evidence="1">The sequence shown here is derived from an EMBL/GenBank/DDBJ whole genome shotgun (WGS) entry which is preliminary data.</text>
</comment>